<dbReference type="Gene3D" id="3.60.10.10">
    <property type="entry name" value="Endonuclease/exonuclease/phosphatase"/>
    <property type="match status" value="1"/>
</dbReference>
<dbReference type="GO" id="GO:0000175">
    <property type="term" value="F:3'-5'-RNA exonuclease activity"/>
    <property type="evidence" value="ECO:0007669"/>
    <property type="project" value="TreeGrafter"/>
</dbReference>
<evidence type="ECO:0000259" key="1">
    <source>
        <dbReference type="Pfam" id="PF03372"/>
    </source>
</evidence>
<dbReference type="Pfam" id="PF03372">
    <property type="entry name" value="Exo_endo_phos"/>
    <property type="match status" value="1"/>
</dbReference>
<organism evidence="2 4">
    <name type="scientific">Parascaris univalens</name>
    <name type="common">Nematode worm</name>
    <dbReference type="NCBI Taxonomy" id="6257"/>
    <lineage>
        <taxon>Eukaryota</taxon>
        <taxon>Metazoa</taxon>
        <taxon>Ecdysozoa</taxon>
        <taxon>Nematoda</taxon>
        <taxon>Chromadorea</taxon>
        <taxon>Rhabditida</taxon>
        <taxon>Spirurina</taxon>
        <taxon>Ascaridomorpha</taxon>
        <taxon>Ascaridoidea</taxon>
        <taxon>Ascarididae</taxon>
        <taxon>Parascaris</taxon>
    </lineage>
</organism>
<dbReference type="InterPro" id="IPR036691">
    <property type="entry name" value="Endo/exonu/phosph_ase_sf"/>
</dbReference>
<dbReference type="SUPFAM" id="SSF56219">
    <property type="entry name" value="DNase I-like"/>
    <property type="match status" value="1"/>
</dbReference>
<dbReference type="WBParaSite" id="PgR006_g087_t01">
    <property type="protein sequence ID" value="PgR006_g087_t01"/>
    <property type="gene ID" value="PgR006_g087"/>
</dbReference>
<dbReference type="PANTHER" id="PTHR12121">
    <property type="entry name" value="CARBON CATABOLITE REPRESSOR PROTEIN 4"/>
    <property type="match status" value="1"/>
</dbReference>
<dbReference type="InterPro" id="IPR005135">
    <property type="entry name" value="Endo/exonuclease/phosphatase"/>
</dbReference>
<dbReference type="PANTHER" id="PTHR12121:SF34">
    <property type="entry name" value="PROTEIN ANGEL"/>
    <property type="match status" value="1"/>
</dbReference>
<dbReference type="WBParaSite" id="PgR006_g087_t02">
    <property type="protein sequence ID" value="PgR006_g087_t02"/>
    <property type="gene ID" value="PgR006_g087"/>
</dbReference>
<protein>
    <submittedName>
        <fullName evidence="3 4">Endonuclease/exonuclease/phosphatase domain-containing protein</fullName>
    </submittedName>
</protein>
<proteinExistence type="predicted"/>
<evidence type="ECO:0000313" key="3">
    <source>
        <dbReference type="WBParaSite" id="PgR006_g087_t01"/>
    </source>
</evidence>
<evidence type="ECO:0000313" key="2">
    <source>
        <dbReference type="Proteomes" id="UP000887569"/>
    </source>
</evidence>
<dbReference type="AlphaFoldDB" id="A0A915AED2"/>
<dbReference type="InterPro" id="IPR050410">
    <property type="entry name" value="CCR4/nocturin_mRNA_transcr"/>
</dbReference>
<dbReference type="Proteomes" id="UP000887569">
    <property type="component" value="Unplaced"/>
</dbReference>
<evidence type="ECO:0000313" key="4">
    <source>
        <dbReference type="WBParaSite" id="PgR006_g087_t02"/>
    </source>
</evidence>
<accession>A0A915AED2</accession>
<reference evidence="3 4" key="1">
    <citation type="submission" date="2022-11" db="UniProtKB">
        <authorList>
            <consortium name="WormBaseParasite"/>
        </authorList>
    </citation>
    <scope>IDENTIFICATION</scope>
</reference>
<keyword evidence="2" id="KW-1185">Reference proteome</keyword>
<sequence length="731" mass="81575">MAPRRKSPTDIAGQSDFRLRQHIINKFKIQRERSKKIGKLSISTVRSVIPYIGPEWRCGQRKSLEKLRKRRVKTRYLSNVSTHSANMSDVSDSSAFNVFSDLIPRDSLHETVVLDDTTFCGTNAEADITITKRVNIEDVSQTPRSLRAPTGRTILQDGDKEVDEAGTSKDIFGDNASGGVTTVTTIDDSSSDSDASVVTLADSISESSQRETSTIAETKEVEVIAFEEEKLDGSAVSWSIPDEEDLTLVDESRSTDISGAGVEQSRSIIGAPIASTSNSLQEVLTPSYCIPRVENGPILKKGFRENFSSYRFSAPTPYQPTFPAAILASRTFHAIDSPMGFVDLLTEGTANLCRTVLRRWVFAQTSAMEGAPIRICSYNVLCQNTISKTPYLYKHLTGIKRSYQLEWEYRSSLLARELLMISADVLCLQEVQEDHFHSFYLPVLARAGYRGEFKKRTREMFDGCAIFYRFPLQLLSYQPIEYFVGVNTVLDRDNIGQLVRFKEALSGKEICIANTHLLFNKQRGDVKLAQLAVLLANLDKECGPESARKCPYVICGDFNMQPYCHIYDFLIEGHLSFNNLRRADLSGQGSQGGPLLQANFMPPQTNIDMNCRFGVKRNGAVESSEVNRWTHSLKFASAYTHMSHDRWPEVSTFHCNGAANPDFLFYSINSRITEVSKGGTGEVAKIDDSPLHLVRHLSLPSELALRTTLGPWPNAVTPSDHIPLIADFILH</sequence>
<feature type="domain" description="Endonuclease/exonuclease/phosphatase" evidence="1">
    <location>
        <begin position="376"/>
        <end position="562"/>
    </location>
</feature>
<name>A0A915AED2_PARUN</name>